<organism evidence="1 2">
    <name type="scientific">Lentinus brumalis</name>
    <dbReference type="NCBI Taxonomy" id="2498619"/>
    <lineage>
        <taxon>Eukaryota</taxon>
        <taxon>Fungi</taxon>
        <taxon>Dikarya</taxon>
        <taxon>Basidiomycota</taxon>
        <taxon>Agaricomycotina</taxon>
        <taxon>Agaricomycetes</taxon>
        <taxon>Polyporales</taxon>
        <taxon>Polyporaceae</taxon>
        <taxon>Lentinus</taxon>
    </lineage>
</organism>
<keyword evidence="2" id="KW-1185">Reference proteome</keyword>
<dbReference type="Proteomes" id="UP000256964">
    <property type="component" value="Unassembled WGS sequence"/>
</dbReference>
<sequence>MATVPPLPYIPLEVGENIIDQLDEHVDSLRSCALTCRGWSRHARRHLMASIRIQSREDLYSICDYITSNPRISSFIRSVSITPAPTANKPRFFLDVLPVHLLMRLPNLQRYCIADYRDAILFHSIALVNLKAYVLVQELKLERVQFHTGAELARFLIALPQLRRLECHEVRSSAAMTAGPALFRDKCPKLSEVAIWHRTDVHTVGLIVQMSFSALNVLQFDGNNLSDLQGHAGAIDLCELKHLQSLDIMTDHCEWVDVAIRRILSNDTLRLPATTRLQLWCDLYDYM</sequence>
<dbReference type="SUPFAM" id="SSF81383">
    <property type="entry name" value="F-box domain"/>
    <property type="match status" value="1"/>
</dbReference>
<evidence type="ECO:0000313" key="2">
    <source>
        <dbReference type="Proteomes" id="UP000256964"/>
    </source>
</evidence>
<evidence type="ECO:0008006" key="3">
    <source>
        <dbReference type="Google" id="ProtNLM"/>
    </source>
</evidence>
<dbReference type="EMBL" id="KZ857593">
    <property type="protein sequence ID" value="RDX40061.1"/>
    <property type="molecule type" value="Genomic_DNA"/>
</dbReference>
<name>A0A371CIG4_9APHY</name>
<dbReference type="Gene3D" id="3.80.10.10">
    <property type="entry name" value="Ribonuclease Inhibitor"/>
    <property type="match status" value="1"/>
</dbReference>
<protein>
    <recommendedName>
        <fullName evidence="3">F-box domain-containing protein</fullName>
    </recommendedName>
</protein>
<reference evidence="1 2" key="1">
    <citation type="journal article" date="2018" name="Biotechnol. Biofuels">
        <title>Integrative visual omics of the white-rot fungus Polyporus brumalis exposes the biotechnological potential of its oxidative enzymes for delignifying raw plant biomass.</title>
        <authorList>
            <person name="Miyauchi S."/>
            <person name="Rancon A."/>
            <person name="Drula E."/>
            <person name="Hage H."/>
            <person name="Chaduli D."/>
            <person name="Favel A."/>
            <person name="Grisel S."/>
            <person name="Henrissat B."/>
            <person name="Herpoel-Gimbert I."/>
            <person name="Ruiz-Duenas F.J."/>
            <person name="Chevret D."/>
            <person name="Hainaut M."/>
            <person name="Lin J."/>
            <person name="Wang M."/>
            <person name="Pangilinan J."/>
            <person name="Lipzen A."/>
            <person name="Lesage-Meessen L."/>
            <person name="Navarro D."/>
            <person name="Riley R."/>
            <person name="Grigoriev I.V."/>
            <person name="Zhou S."/>
            <person name="Raouche S."/>
            <person name="Rosso M.N."/>
        </authorList>
    </citation>
    <scope>NUCLEOTIDE SEQUENCE [LARGE SCALE GENOMIC DNA]</scope>
    <source>
        <strain evidence="1 2">BRFM 1820</strain>
    </source>
</reference>
<evidence type="ECO:0000313" key="1">
    <source>
        <dbReference type="EMBL" id="RDX40061.1"/>
    </source>
</evidence>
<dbReference type="SUPFAM" id="SSF52047">
    <property type="entry name" value="RNI-like"/>
    <property type="match status" value="1"/>
</dbReference>
<dbReference type="AlphaFoldDB" id="A0A371CIG4"/>
<dbReference type="InterPro" id="IPR032675">
    <property type="entry name" value="LRR_dom_sf"/>
</dbReference>
<dbReference type="InterPro" id="IPR036047">
    <property type="entry name" value="F-box-like_dom_sf"/>
</dbReference>
<gene>
    <name evidence="1" type="ORF">OH76DRAFT_1562252</name>
</gene>
<dbReference type="OrthoDB" id="2755172at2759"/>
<proteinExistence type="predicted"/>
<accession>A0A371CIG4</accession>